<accession>A0A2W5TM65</accession>
<keyword evidence="1" id="KW-1133">Transmembrane helix</keyword>
<gene>
    <name evidence="2" type="ORF">DI536_05865</name>
</gene>
<feature type="transmembrane region" description="Helical" evidence="1">
    <location>
        <begin position="92"/>
        <end position="110"/>
    </location>
</feature>
<evidence type="ECO:0000256" key="1">
    <source>
        <dbReference type="SAM" id="Phobius"/>
    </source>
</evidence>
<organism evidence="2 3">
    <name type="scientific">Archangium gephyra</name>
    <dbReference type="NCBI Taxonomy" id="48"/>
    <lineage>
        <taxon>Bacteria</taxon>
        <taxon>Pseudomonadati</taxon>
        <taxon>Myxococcota</taxon>
        <taxon>Myxococcia</taxon>
        <taxon>Myxococcales</taxon>
        <taxon>Cystobacterineae</taxon>
        <taxon>Archangiaceae</taxon>
        <taxon>Archangium</taxon>
    </lineage>
</organism>
<sequence length="237" mass="26580">MTALLVSLIVSSTCVLPHVDGMTEEQQRAACDLARREVAATTPADLSRIYERDGFERARERNTGALQAWLAQTRAWFMSLFETRGAQTYSNVARIAVLVAAIATVLLVIIRVRSRRRLLAAAPTTNVDTGLKLDDPGTHRARAEALLNENPREAMREALFSLLAVLERRRFARPDRTRTNRELGAELPANGAPPELVARVTPLFTWFDRTFYSLAHVAPDEARRFLDDVRVVTEREA</sequence>
<keyword evidence="1" id="KW-0472">Membrane</keyword>
<reference evidence="2 3" key="1">
    <citation type="submission" date="2017-08" db="EMBL/GenBank/DDBJ databases">
        <title>Infants hospitalized years apart are colonized by the same room-sourced microbial strains.</title>
        <authorList>
            <person name="Brooks B."/>
            <person name="Olm M.R."/>
            <person name="Firek B.A."/>
            <person name="Baker R."/>
            <person name="Thomas B.C."/>
            <person name="Morowitz M.J."/>
            <person name="Banfield J.F."/>
        </authorList>
    </citation>
    <scope>NUCLEOTIDE SEQUENCE [LARGE SCALE GENOMIC DNA]</scope>
    <source>
        <strain evidence="2">S2_003_000_R2_14</strain>
    </source>
</reference>
<dbReference type="EMBL" id="QFQP01000003">
    <property type="protein sequence ID" value="PZR16680.1"/>
    <property type="molecule type" value="Genomic_DNA"/>
</dbReference>
<evidence type="ECO:0000313" key="3">
    <source>
        <dbReference type="Proteomes" id="UP000249061"/>
    </source>
</evidence>
<protein>
    <submittedName>
        <fullName evidence="2">Uncharacterized protein</fullName>
    </submittedName>
</protein>
<comment type="caution">
    <text evidence="2">The sequence shown here is derived from an EMBL/GenBank/DDBJ whole genome shotgun (WGS) entry which is preliminary data.</text>
</comment>
<keyword evidence="1" id="KW-0812">Transmembrane</keyword>
<proteinExistence type="predicted"/>
<evidence type="ECO:0000313" key="2">
    <source>
        <dbReference type="EMBL" id="PZR16680.1"/>
    </source>
</evidence>
<dbReference type="Proteomes" id="UP000249061">
    <property type="component" value="Unassembled WGS sequence"/>
</dbReference>
<dbReference type="AlphaFoldDB" id="A0A2W5TM65"/>
<name>A0A2W5TM65_9BACT</name>